<evidence type="ECO:0000256" key="1">
    <source>
        <dbReference type="SAM" id="SignalP"/>
    </source>
</evidence>
<dbReference type="InterPro" id="IPR013783">
    <property type="entry name" value="Ig-like_fold"/>
</dbReference>
<dbReference type="Gene3D" id="2.60.40.10">
    <property type="entry name" value="Immunoglobulins"/>
    <property type="match status" value="2"/>
</dbReference>
<keyword evidence="1" id="KW-0732">Signal</keyword>
<keyword evidence="3" id="KW-1185">Reference proteome</keyword>
<accession>A0A5C6U1E2</accession>
<name>A0A5C6U1E2_9BURK</name>
<reference evidence="2 3" key="1">
    <citation type="submission" date="2019-08" db="EMBL/GenBank/DDBJ databases">
        <authorList>
            <person name="Khan S.A."/>
            <person name="Jeon C.O."/>
            <person name="Jeong S.E."/>
        </authorList>
    </citation>
    <scope>NUCLEOTIDE SEQUENCE [LARGE SCALE GENOMIC DNA]</scope>
    <source>
        <strain evidence="3">IMCC1728</strain>
    </source>
</reference>
<organism evidence="2 3">
    <name type="scientific">Piscinibacter aquaticus</name>
    <dbReference type="NCBI Taxonomy" id="392597"/>
    <lineage>
        <taxon>Bacteria</taxon>
        <taxon>Pseudomonadati</taxon>
        <taxon>Pseudomonadota</taxon>
        <taxon>Betaproteobacteria</taxon>
        <taxon>Burkholderiales</taxon>
        <taxon>Sphaerotilaceae</taxon>
        <taxon>Piscinibacter</taxon>
    </lineage>
</organism>
<proteinExistence type="predicted"/>
<evidence type="ECO:0000313" key="3">
    <source>
        <dbReference type="Proteomes" id="UP000321832"/>
    </source>
</evidence>
<evidence type="ECO:0008006" key="4">
    <source>
        <dbReference type="Google" id="ProtNLM"/>
    </source>
</evidence>
<dbReference type="Proteomes" id="UP000321832">
    <property type="component" value="Unassembled WGS sequence"/>
</dbReference>
<dbReference type="Pfam" id="PF05345">
    <property type="entry name" value="He_PIG"/>
    <property type="match status" value="1"/>
</dbReference>
<comment type="caution">
    <text evidence="2">The sequence shown here is derived from an EMBL/GenBank/DDBJ whole genome shotgun (WGS) entry which is preliminary data.</text>
</comment>
<feature type="chain" id="PRO_5022753585" description="Dystroglycan-type cadherin-like domain-containing protein" evidence="1">
    <location>
        <begin position="27"/>
        <end position="164"/>
    </location>
</feature>
<evidence type="ECO:0000313" key="2">
    <source>
        <dbReference type="EMBL" id="TXC65515.1"/>
    </source>
</evidence>
<dbReference type="EMBL" id="VOPW01000001">
    <property type="protein sequence ID" value="TXC65515.1"/>
    <property type="molecule type" value="Genomic_DNA"/>
</dbReference>
<gene>
    <name evidence="2" type="ORF">FSC37_03585</name>
</gene>
<dbReference type="AlphaFoldDB" id="A0A5C6U1E2"/>
<protein>
    <recommendedName>
        <fullName evidence="4">Dystroglycan-type cadherin-like domain-containing protein</fullName>
    </recommendedName>
</protein>
<sequence>MITTLRRLGSVLAGLLLAGLAPPSWAALSQPTDNNLHIDRGVSYSNVVFLSATGGVAPYSFSFAGALPSGISVSSDGLLTGVTCGSNGTYPLGVVTVSDSAGATATKSGLTLIVNAAPAGGCSLTVTSSMAAGTVGTAYSGTITASGGSTPYTYSVSSGSLPPG</sequence>
<feature type="signal peptide" evidence="1">
    <location>
        <begin position="1"/>
        <end position="26"/>
    </location>
</feature>